<feature type="domain" description="ATPase BadF/BadG/BcrA/BcrD type" evidence="5">
    <location>
        <begin position="8"/>
        <end position="289"/>
    </location>
</feature>
<dbReference type="InterPro" id="IPR043129">
    <property type="entry name" value="ATPase_NBD"/>
</dbReference>
<dbReference type="Pfam" id="PF01869">
    <property type="entry name" value="BcrAD_BadFG"/>
    <property type="match status" value="1"/>
</dbReference>
<comment type="similarity">
    <text evidence="1">Belongs to the eukaryotic-type N-acetylglucosamine kinase family.</text>
</comment>
<organism evidence="6 7">
    <name type="scientific">Clunio marinus</name>
    <dbReference type="NCBI Taxonomy" id="568069"/>
    <lineage>
        <taxon>Eukaryota</taxon>
        <taxon>Metazoa</taxon>
        <taxon>Ecdysozoa</taxon>
        <taxon>Arthropoda</taxon>
        <taxon>Hexapoda</taxon>
        <taxon>Insecta</taxon>
        <taxon>Pterygota</taxon>
        <taxon>Neoptera</taxon>
        <taxon>Endopterygota</taxon>
        <taxon>Diptera</taxon>
        <taxon>Nematocera</taxon>
        <taxon>Chironomoidea</taxon>
        <taxon>Chironomidae</taxon>
        <taxon>Clunio</taxon>
    </lineage>
</organism>
<evidence type="ECO:0000256" key="1">
    <source>
        <dbReference type="ARBA" id="ARBA00006198"/>
    </source>
</evidence>
<dbReference type="STRING" id="568069.A0A1J1HLP6"/>
<evidence type="ECO:0000256" key="3">
    <source>
        <dbReference type="ARBA" id="ARBA00014974"/>
    </source>
</evidence>
<dbReference type="OrthoDB" id="311172at2759"/>
<dbReference type="AlphaFoldDB" id="A0A1J1HLP6"/>
<dbReference type="EMBL" id="CVRI01000010">
    <property type="protein sequence ID" value="CRK88984.1"/>
    <property type="molecule type" value="Genomic_DNA"/>
</dbReference>
<dbReference type="GO" id="GO:0045127">
    <property type="term" value="F:N-acetylglucosamine kinase activity"/>
    <property type="evidence" value="ECO:0007669"/>
    <property type="project" value="UniProtKB-EC"/>
</dbReference>
<reference evidence="6 7" key="1">
    <citation type="submission" date="2015-04" db="EMBL/GenBank/DDBJ databases">
        <authorList>
            <person name="Syromyatnikov M.Y."/>
            <person name="Popov V.N."/>
        </authorList>
    </citation>
    <scope>NUCLEOTIDE SEQUENCE [LARGE SCALE GENOMIC DNA]</scope>
</reference>
<dbReference type="InterPro" id="IPR002731">
    <property type="entry name" value="ATPase_BadF"/>
</dbReference>
<dbReference type="Gene3D" id="3.30.420.40">
    <property type="match status" value="1"/>
</dbReference>
<dbReference type="Proteomes" id="UP000183832">
    <property type="component" value="Unassembled WGS sequence"/>
</dbReference>
<dbReference type="EC" id="2.7.1.59" evidence="2"/>
<evidence type="ECO:0000259" key="5">
    <source>
        <dbReference type="Pfam" id="PF01869"/>
    </source>
</evidence>
<dbReference type="PANTHER" id="PTHR12862">
    <property type="entry name" value="BADF TYPE ATPASE DOMAIN-CONTAINING PROTEIN"/>
    <property type="match status" value="1"/>
</dbReference>
<dbReference type="InterPro" id="IPR039758">
    <property type="entry name" value="NAGK-like"/>
</dbReference>
<protein>
    <recommendedName>
        <fullName evidence="3">N-acetyl-D-glucosamine kinase</fullName>
        <ecNumber evidence="2">2.7.1.59</ecNumber>
    </recommendedName>
    <alternativeName>
        <fullName evidence="4">GlcNAc kinase</fullName>
    </alternativeName>
</protein>
<proteinExistence type="inferred from homology"/>
<name>A0A1J1HLP6_9DIPT</name>
<evidence type="ECO:0000256" key="2">
    <source>
        <dbReference type="ARBA" id="ARBA00012122"/>
    </source>
</evidence>
<dbReference type="SUPFAM" id="SSF53067">
    <property type="entry name" value="Actin-like ATPase domain"/>
    <property type="match status" value="2"/>
</dbReference>
<evidence type="ECO:0000313" key="7">
    <source>
        <dbReference type="Proteomes" id="UP000183832"/>
    </source>
</evidence>
<dbReference type="PANTHER" id="PTHR12862:SF0">
    <property type="entry name" value="N-ACETYL-D-GLUCOSAMINE KINASE"/>
    <property type="match status" value="1"/>
</dbReference>
<evidence type="ECO:0000313" key="6">
    <source>
        <dbReference type="EMBL" id="CRK88984.1"/>
    </source>
</evidence>
<evidence type="ECO:0000256" key="4">
    <source>
        <dbReference type="ARBA" id="ARBA00031123"/>
    </source>
</evidence>
<sequence length="352" mass="38569">MDGIYFAGVEGGATHSTLIIANGNGEIVAKVNGDGTNHWMVGIPEVARRIAAMASEAKQAANIPDTVKFKCIGLSLSGCEQDTTNAALEREIKKEFPGLSEGYVVCSDTLGSILTVSNLGGVVVIAGTGSNAFLRNPNGETFQCGGWGHAIGDEGGAWWIAFKAVKTIFDDDDNLEKCPYDTTVVWNLVKSHFNIEHRRDMLEHCYASFQKSFYARLCQKMSVAASNGDELCQSIFTDAGRQLAKMISALTPKVDKALIDAGHLSIICVGSVWLSWELLRKGFIKELNKHKIPFELRLLQLKPNVSMAVGAYYMAADSLNFPMPRDYSQNYEIFFNYDGHKLTNGKEYLNGN</sequence>
<keyword evidence="7" id="KW-1185">Reference proteome</keyword>
<dbReference type="CDD" id="cd24078">
    <property type="entry name" value="ASKHA_NBD_NAGK_meta"/>
    <property type="match status" value="1"/>
</dbReference>
<gene>
    <name evidence="6" type="ORF">CLUMA_CG002638</name>
</gene>
<accession>A0A1J1HLP6</accession>